<accession>A0ABW7PC44</accession>
<evidence type="ECO:0000313" key="1">
    <source>
        <dbReference type="EMBL" id="MFH7595945.1"/>
    </source>
</evidence>
<evidence type="ECO:0000313" key="2">
    <source>
        <dbReference type="Proteomes" id="UP001610631"/>
    </source>
</evidence>
<proteinExistence type="predicted"/>
<name>A0ABW7PC44_9ACTN</name>
<dbReference type="RefSeq" id="WP_390170179.1">
    <property type="nucleotide sequence ID" value="NZ_JBBDHD010000025.1"/>
</dbReference>
<dbReference type="EMBL" id="JBBDHD010000025">
    <property type="protein sequence ID" value="MFH7595945.1"/>
    <property type="molecule type" value="Genomic_DNA"/>
</dbReference>
<protein>
    <submittedName>
        <fullName evidence="1">Uncharacterized protein</fullName>
    </submittedName>
</protein>
<reference evidence="1 2" key="1">
    <citation type="submission" date="2024-03" db="EMBL/GenBank/DDBJ databases">
        <title>Whole genome sequencing of Streptomyces racemochromogenes, to identify antimicrobial biosynthetic gene clusters.</title>
        <authorList>
            <person name="Suryawanshi P."/>
            <person name="Krishnaraj P.U."/>
            <person name="Arun Y.P."/>
            <person name="Suryawanshi M.P."/>
            <person name="Rakshit O."/>
        </authorList>
    </citation>
    <scope>NUCLEOTIDE SEQUENCE [LARGE SCALE GENOMIC DNA]</scope>
    <source>
        <strain evidence="1 2">AUDT626</strain>
    </source>
</reference>
<organism evidence="1 2">
    <name type="scientific">Streptomyces racemochromogenes</name>
    <dbReference type="NCBI Taxonomy" id="67353"/>
    <lineage>
        <taxon>Bacteria</taxon>
        <taxon>Bacillati</taxon>
        <taxon>Actinomycetota</taxon>
        <taxon>Actinomycetes</taxon>
        <taxon>Kitasatosporales</taxon>
        <taxon>Streptomycetaceae</taxon>
        <taxon>Streptomyces</taxon>
    </lineage>
</organism>
<comment type="caution">
    <text evidence="1">The sequence shown here is derived from an EMBL/GenBank/DDBJ whole genome shotgun (WGS) entry which is preliminary data.</text>
</comment>
<keyword evidence="2" id="KW-1185">Reference proteome</keyword>
<gene>
    <name evidence="1" type="ORF">WDV06_12690</name>
</gene>
<dbReference type="Proteomes" id="UP001610631">
    <property type="component" value="Unassembled WGS sequence"/>
</dbReference>
<sequence>MISKDGPSVVAAMTPRLGLLGGLTGALERCIVTVGISKVALL</sequence>